<dbReference type="InterPro" id="IPR005654">
    <property type="entry name" value="ATPase_AFG1-like"/>
</dbReference>
<gene>
    <name evidence="4" type="ORF">CVIRNUC_005186</name>
</gene>
<dbReference type="Gene3D" id="3.40.50.300">
    <property type="entry name" value="P-loop containing nucleotide triphosphate hydrolases"/>
    <property type="match status" value="1"/>
</dbReference>
<evidence type="ECO:0000256" key="3">
    <source>
        <dbReference type="ARBA" id="ARBA00022840"/>
    </source>
</evidence>
<reference evidence="4 5" key="1">
    <citation type="submission" date="2023-10" db="EMBL/GenBank/DDBJ databases">
        <authorList>
            <person name="Maclean D."/>
            <person name="Macfadyen A."/>
        </authorList>
    </citation>
    <scope>NUCLEOTIDE SEQUENCE [LARGE SCALE GENOMIC DNA]</scope>
</reference>
<keyword evidence="2" id="KW-0547">Nucleotide-binding</keyword>
<accession>A0AAV1I849</accession>
<keyword evidence="3" id="KW-0067">ATP-binding</keyword>
<dbReference type="Pfam" id="PF03969">
    <property type="entry name" value="AFG1_ATPase"/>
    <property type="match status" value="1"/>
</dbReference>
<dbReference type="PANTHER" id="PTHR12169">
    <property type="entry name" value="ATPASE N2B"/>
    <property type="match status" value="1"/>
</dbReference>
<dbReference type="PANTHER" id="PTHR12169:SF29">
    <property type="entry name" value="AFG1-LIKE ATPASE FAMILY PROTEIN"/>
    <property type="match status" value="1"/>
</dbReference>
<organism evidence="4 5">
    <name type="scientific">Coccomyxa viridis</name>
    <dbReference type="NCBI Taxonomy" id="1274662"/>
    <lineage>
        <taxon>Eukaryota</taxon>
        <taxon>Viridiplantae</taxon>
        <taxon>Chlorophyta</taxon>
        <taxon>core chlorophytes</taxon>
        <taxon>Trebouxiophyceae</taxon>
        <taxon>Trebouxiophyceae incertae sedis</taxon>
        <taxon>Coccomyxaceae</taxon>
        <taxon>Coccomyxa</taxon>
    </lineage>
</organism>
<evidence type="ECO:0000256" key="1">
    <source>
        <dbReference type="ARBA" id="ARBA00010322"/>
    </source>
</evidence>
<dbReference type="Proteomes" id="UP001314263">
    <property type="component" value="Unassembled WGS sequence"/>
</dbReference>
<dbReference type="GO" id="GO:0005524">
    <property type="term" value="F:ATP binding"/>
    <property type="evidence" value="ECO:0007669"/>
    <property type="project" value="UniProtKB-KW"/>
</dbReference>
<evidence type="ECO:0000313" key="5">
    <source>
        <dbReference type="Proteomes" id="UP001314263"/>
    </source>
</evidence>
<dbReference type="AlphaFoldDB" id="A0AAV1I849"/>
<dbReference type="GO" id="GO:0005739">
    <property type="term" value="C:mitochondrion"/>
    <property type="evidence" value="ECO:0007669"/>
    <property type="project" value="TreeGrafter"/>
</dbReference>
<name>A0AAV1I849_9CHLO</name>
<keyword evidence="5" id="KW-1185">Reference proteome</keyword>
<dbReference type="EMBL" id="CAUYUE010000006">
    <property type="protein sequence ID" value="CAK0780819.1"/>
    <property type="molecule type" value="Genomic_DNA"/>
</dbReference>
<proteinExistence type="inferred from homology"/>
<dbReference type="InterPro" id="IPR027417">
    <property type="entry name" value="P-loop_NTPase"/>
</dbReference>
<evidence type="ECO:0000313" key="4">
    <source>
        <dbReference type="EMBL" id="CAK0780819.1"/>
    </source>
</evidence>
<comment type="similarity">
    <text evidence="1">Belongs to the AFG1 ATPase family.</text>
</comment>
<sequence length="429" mass="48914">MYKENRLSGRYRRDPRQESTIVALQELYDQLRSKARPRRPSGLTITDHVGPTKKRASWWQELLGGQAEKPKVPKGLYIYGGVGTGKTMLMDLFAEVAPPEFQLRRTTFHDFMLDVHSRLHQHEKMADPLTLVAQQLMQEHKVLCLDEFFVTDVADATMLNRLFSQMWDRSLVFISTSNRAPDALYENGLQRHLFLPFIARLKAETAVHDINSKVDYRRLAQHRRGLFYTTHDFQDPDAEVEAQFRALAEACHEPSGPAEVKVMMGRKLPVPQACGGICMLSFMDLCGKPVAAADYIALCERFHTLILKGVPVFKGANRQEGYRFLTLVDVLYEHNIRLFCSSEGLPFELFQHVVTRSEAREPKNAEGGHDDDIVDDNLGFSKERCISRLTEMQSFEYLIEHAKQHSPQLLLALEQASGKGGEQVPGRRN</sequence>
<dbReference type="NCBIfam" id="NF040713">
    <property type="entry name" value="ZapE"/>
    <property type="match status" value="1"/>
</dbReference>
<dbReference type="GO" id="GO:0016887">
    <property type="term" value="F:ATP hydrolysis activity"/>
    <property type="evidence" value="ECO:0007669"/>
    <property type="project" value="InterPro"/>
</dbReference>
<evidence type="ECO:0000256" key="2">
    <source>
        <dbReference type="ARBA" id="ARBA00022741"/>
    </source>
</evidence>
<dbReference type="SUPFAM" id="SSF52540">
    <property type="entry name" value="P-loop containing nucleoside triphosphate hydrolases"/>
    <property type="match status" value="1"/>
</dbReference>
<protein>
    <recommendedName>
        <fullName evidence="6">AFG1-like ATPase</fullName>
    </recommendedName>
</protein>
<comment type="caution">
    <text evidence="4">The sequence shown here is derived from an EMBL/GenBank/DDBJ whole genome shotgun (WGS) entry which is preliminary data.</text>
</comment>
<evidence type="ECO:0008006" key="6">
    <source>
        <dbReference type="Google" id="ProtNLM"/>
    </source>
</evidence>